<dbReference type="EMBL" id="MLOK01000031">
    <property type="protein sequence ID" value="OIM21561.1"/>
    <property type="molecule type" value="Genomic_DNA"/>
</dbReference>
<proteinExistence type="inferred from homology"/>
<keyword evidence="7 15" id="KW-0028">Amino-acid biosynthesis</keyword>
<evidence type="ECO:0000256" key="9">
    <source>
        <dbReference type="ARBA" id="ARBA00022857"/>
    </source>
</evidence>
<dbReference type="PANTHER" id="PTHR46278">
    <property type="entry name" value="DEHYDROGENASE, PUTATIVE-RELATED"/>
    <property type="match status" value="1"/>
</dbReference>
<dbReference type="SMART" id="SM00859">
    <property type="entry name" value="Semialdhyde_dh"/>
    <property type="match status" value="1"/>
</dbReference>
<dbReference type="Gene3D" id="3.30.360.10">
    <property type="entry name" value="Dihydrodipicolinate Reductase, domain 2"/>
    <property type="match status" value="1"/>
</dbReference>
<dbReference type="NCBIfam" id="NF011456">
    <property type="entry name" value="PRK14874.1"/>
    <property type="match status" value="1"/>
</dbReference>
<dbReference type="GO" id="GO:0051287">
    <property type="term" value="F:NAD binding"/>
    <property type="evidence" value="ECO:0007669"/>
    <property type="project" value="InterPro"/>
</dbReference>
<evidence type="ECO:0000256" key="8">
    <source>
        <dbReference type="ARBA" id="ARBA00022697"/>
    </source>
</evidence>
<feature type="domain" description="Semialdehyde dehydrogenase NAD-binding" evidence="17">
    <location>
        <begin position="6"/>
        <end position="121"/>
    </location>
</feature>
<dbReference type="UniPathway" id="UPA00051">
    <property type="reaction ID" value="UER00464"/>
</dbReference>
<comment type="function">
    <text evidence="15">Catalyzes the NADPH-dependent formation of L-aspartate-semialdehyde (L-ASA) by the reductive dephosphorylation of L-aspartyl-4-phosphate.</text>
</comment>
<comment type="pathway">
    <text evidence="2 15">Amino-acid biosynthesis; L-lysine biosynthesis via DAP pathway; (S)-tetrahydrodipicolinate from L-aspartate: step 2/4.</text>
</comment>
<dbReference type="UniPathway" id="UPA00050">
    <property type="reaction ID" value="UER00463"/>
</dbReference>
<comment type="similarity">
    <text evidence="4 15">Belongs to the aspartate-semialdehyde dehydrogenase family.</text>
</comment>
<evidence type="ECO:0000256" key="14">
    <source>
        <dbReference type="ARBA" id="ARBA00047891"/>
    </source>
</evidence>
<evidence type="ECO:0000256" key="11">
    <source>
        <dbReference type="ARBA" id="ARBA00023002"/>
    </source>
</evidence>
<dbReference type="GO" id="GO:0050661">
    <property type="term" value="F:NADP binding"/>
    <property type="evidence" value="ECO:0007669"/>
    <property type="project" value="UniProtKB-UniRule"/>
</dbReference>
<dbReference type="GO" id="GO:0009097">
    <property type="term" value="P:isoleucine biosynthetic process"/>
    <property type="evidence" value="ECO:0007669"/>
    <property type="project" value="UniProtKB-UniRule"/>
</dbReference>
<comment type="pathway">
    <text evidence="1 15">Amino-acid biosynthesis; L-methionine biosynthesis via de novo pathway; L-homoserine from L-aspartate: step 2/3.</text>
</comment>
<feature type="binding site" evidence="15">
    <location>
        <position position="157"/>
    </location>
    <ligand>
        <name>substrate</name>
    </ligand>
</feature>
<comment type="caution">
    <text evidence="15">Lacks conserved residue(s) required for the propagation of feature annotation.</text>
</comment>
<evidence type="ECO:0000313" key="20">
    <source>
        <dbReference type="Proteomes" id="UP000181728"/>
    </source>
</evidence>
<feature type="binding site" evidence="15">
    <location>
        <begin position="160"/>
        <end position="161"/>
    </location>
    <ligand>
        <name>NADP(+)</name>
        <dbReference type="ChEBI" id="CHEBI:58349"/>
    </ligand>
</feature>
<dbReference type="EC" id="1.2.1.11" evidence="6 15"/>
<keyword evidence="12 15" id="KW-0457">Lysine biosynthesis</keyword>
<dbReference type="GO" id="GO:0046983">
    <property type="term" value="F:protein dimerization activity"/>
    <property type="evidence" value="ECO:0007669"/>
    <property type="project" value="InterPro"/>
</dbReference>
<comment type="pathway">
    <text evidence="3 15">Amino-acid biosynthesis; L-threonine biosynthesis; L-threonine from L-aspartate: step 2/5.</text>
</comment>
<evidence type="ECO:0000256" key="15">
    <source>
        <dbReference type="HAMAP-Rule" id="MF_02121"/>
    </source>
</evidence>
<evidence type="ECO:0000256" key="10">
    <source>
        <dbReference type="ARBA" id="ARBA00022915"/>
    </source>
</evidence>
<feature type="binding site" evidence="15">
    <location>
        <position position="247"/>
    </location>
    <ligand>
        <name>substrate</name>
    </ligand>
</feature>
<feature type="active site" description="Acyl-thioester intermediate" evidence="15 16">
    <location>
        <position position="130"/>
    </location>
</feature>
<dbReference type="GO" id="GO:0009089">
    <property type="term" value="P:lysine biosynthetic process via diaminopimelate"/>
    <property type="evidence" value="ECO:0007669"/>
    <property type="project" value="UniProtKB-UniRule"/>
</dbReference>
<dbReference type="SUPFAM" id="SSF51735">
    <property type="entry name" value="NAD(P)-binding Rossmann-fold domains"/>
    <property type="match status" value="1"/>
</dbReference>
<evidence type="ECO:0000313" key="18">
    <source>
        <dbReference type="EMBL" id="OIM21561.1"/>
    </source>
</evidence>
<keyword evidence="9 15" id="KW-0521">NADP</keyword>
<reference evidence="19 21" key="2">
    <citation type="submission" date="2018-08" db="EMBL/GenBank/DDBJ databases">
        <authorList>
            <person name="Lorentzen P. G. S. M."/>
        </authorList>
    </citation>
    <scope>NUCLEOTIDE SEQUENCE [LARGE SCALE GENOMIC DNA]</scope>
    <source>
        <strain evidence="19 21">CRBO_1381</strain>
    </source>
</reference>
<dbReference type="Pfam" id="PF02774">
    <property type="entry name" value="Semialdhyde_dhC"/>
    <property type="match status" value="1"/>
</dbReference>
<evidence type="ECO:0000259" key="17">
    <source>
        <dbReference type="SMART" id="SM00859"/>
    </source>
</evidence>
<organism evidence="19 21">
    <name type="scientific">Oenococcus oeni</name>
    <name type="common">Leuconostoc oenos</name>
    <dbReference type="NCBI Taxonomy" id="1247"/>
    <lineage>
        <taxon>Bacteria</taxon>
        <taxon>Bacillati</taxon>
        <taxon>Bacillota</taxon>
        <taxon>Bacilli</taxon>
        <taxon>Lactobacillales</taxon>
        <taxon>Lactobacillaceae</taxon>
        <taxon>Oenococcus</taxon>
    </lineage>
</organism>
<gene>
    <name evidence="15 19" type="primary">asd</name>
    <name evidence="18" type="ORF">ATX59_03665</name>
    <name evidence="19" type="ORF">OENI_0740</name>
</gene>
<dbReference type="PIRSF" id="PIRSF000148">
    <property type="entry name" value="ASA_dh"/>
    <property type="match status" value="1"/>
</dbReference>
<reference evidence="18 20" key="1">
    <citation type="journal article" date="2016" name="BMC Genomics">
        <title>Consensus pan-genome assembly of the specialised wine bacterium Oenococcus oeni.</title>
        <authorList>
            <person name="Sternes P.R."/>
            <person name="Borneman A.R."/>
        </authorList>
    </citation>
    <scope>NUCLEOTIDE SEQUENCE [LARGE SCALE GENOMIC DNA]</scope>
    <source>
        <strain evidence="18 20">AWRIB661</strain>
    </source>
</reference>
<keyword evidence="11 15" id="KW-0560">Oxidoreductase</keyword>
<dbReference type="RefSeq" id="WP_032811155.1">
    <property type="nucleotide sequence ID" value="NZ_CP014324.1"/>
</dbReference>
<name>A0A483BAV6_OENOE</name>
<dbReference type="Pfam" id="PF01118">
    <property type="entry name" value="Semialdhyde_dh"/>
    <property type="match status" value="1"/>
</dbReference>
<dbReference type="SUPFAM" id="SSF55347">
    <property type="entry name" value="Glyceraldehyde-3-phosphate dehydrogenase-like, C-terminal domain"/>
    <property type="match status" value="1"/>
</dbReference>
<evidence type="ECO:0000256" key="16">
    <source>
        <dbReference type="PIRSR" id="PIRSR000148-1"/>
    </source>
</evidence>
<comment type="subunit">
    <text evidence="5 15">Homodimer.</text>
</comment>
<feature type="binding site" evidence="15">
    <location>
        <begin position="13"/>
        <end position="16"/>
    </location>
    <ligand>
        <name>NADP(+)</name>
        <dbReference type="ChEBI" id="CHEBI:58349"/>
    </ligand>
</feature>
<feature type="active site" description="Proton acceptor" evidence="15 16">
    <location>
        <position position="254"/>
    </location>
</feature>
<dbReference type="PANTHER" id="PTHR46278:SF2">
    <property type="entry name" value="ASPARTATE-SEMIALDEHYDE DEHYDROGENASE"/>
    <property type="match status" value="1"/>
</dbReference>
<dbReference type="GO" id="GO:0071266">
    <property type="term" value="P:'de novo' L-methionine biosynthetic process"/>
    <property type="evidence" value="ECO:0007669"/>
    <property type="project" value="UniProtKB-UniRule"/>
</dbReference>
<dbReference type="CDD" id="cd18131">
    <property type="entry name" value="ASADH_C_bac_euk_like"/>
    <property type="match status" value="1"/>
</dbReference>
<dbReference type="Proteomes" id="UP000294726">
    <property type="component" value="Chromosome"/>
</dbReference>
<evidence type="ECO:0000313" key="21">
    <source>
        <dbReference type="Proteomes" id="UP000294726"/>
    </source>
</evidence>
<evidence type="ECO:0000256" key="1">
    <source>
        <dbReference type="ARBA" id="ARBA00005021"/>
    </source>
</evidence>
<dbReference type="InterPro" id="IPR036291">
    <property type="entry name" value="NAD(P)-bd_dom_sf"/>
</dbReference>
<dbReference type="GO" id="GO:0019877">
    <property type="term" value="P:diaminopimelate biosynthetic process"/>
    <property type="evidence" value="ECO:0007669"/>
    <property type="project" value="UniProtKB-UniRule"/>
</dbReference>
<evidence type="ECO:0000256" key="2">
    <source>
        <dbReference type="ARBA" id="ARBA00005076"/>
    </source>
</evidence>
<dbReference type="InterPro" id="IPR012280">
    <property type="entry name" value="Semialdhyde_DH_dimer_dom"/>
</dbReference>
<keyword evidence="8 15" id="KW-0791">Threonine biosynthesis</keyword>
<accession>A0A483BAV6</accession>
<feature type="binding site" evidence="15">
    <location>
        <position position="101"/>
    </location>
    <ligand>
        <name>phosphate</name>
        <dbReference type="ChEBI" id="CHEBI:43474"/>
    </ligand>
</feature>
<dbReference type="GO" id="GO:0004073">
    <property type="term" value="F:aspartate-semialdehyde dehydrogenase activity"/>
    <property type="evidence" value="ECO:0007669"/>
    <property type="project" value="UniProtKB-UniRule"/>
</dbReference>
<evidence type="ECO:0000256" key="5">
    <source>
        <dbReference type="ARBA" id="ARBA00011738"/>
    </source>
</evidence>
<dbReference type="CDD" id="cd02316">
    <property type="entry name" value="VcASADH2_like_N"/>
    <property type="match status" value="1"/>
</dbReference>
<evidence type="ECO:0000256" key="4">
    <source>
        <dbReference type="ARBA" id="ARBA00010584"/>
    </source>
</evidence>
<evidence type="ECO:0000313" key="19">
    <source>
        <dbReference type="EMBL" id="VDB97827.1"/>
    </source>
</evidence>
<comment type="catalytic activity">
    <reaction evidence="14 15">
        <text>L-aspartate 4-semialdehyde + phosphate + NADP(+) = 4-phospho-L-aspartate + NADPH + H(+)</text>
        <dbReference type="Rhea" id="RHEA:24284"/>
        <dbReference type="ChEBI" id="CHEBI:15378"/>
        <dbReference type="ChEBI" id="CHEBI:43474"/>
        <dbReference type="ChEBI" id="CHEBI:57535"/>
        <dbReference type="ChEBI" id="CHEBI:57783"/>
        <dbReference type="ChEBI" id="CHEBI:58349"/>
        <dbReference type="ChEBI" id="CHEBI:537519"/>
        <dbReference type="EC" id="1.2.1.11"/>
    </reaction>
</comment>
<protein>
    <recommendedName>
        <fullName evidence="6 15">Aspartate-semialdehyde dehydrogenase</fullName>
        <shortName evidence="15">ASA dehydrogenase</shortName>
        <shortName evidence="15">ASADH</shortName>
        <ecNumber evidence="6 15">1.2.1.11</ecNumber>
    </recommendedName>
    <alternativeName>
        <fullName evidence="15">Aspartate-beta-semialdehyde dehydrogenase</fullName>
    </alternativeName>
</protein>
<dbReference type="UniPathway" id="UPA00034">
    <property type="reaction ID" value="UER00016"/>
</dbReference>
<dbReference type="InterPro" id="IPR000534">
    <property type="entry name" value="Semialdehyde_DH_NAD-bd"/>
</dbReference>
<feature type="binding site" evidence="15">
    <location>
        <position position="329"/>
    </location>
    <ligand>
        <name>NADP(+)</name>
        <dbReference type="ChEBI" id="CHEBI:58349"/>
    </ligand>
</feature>
<dbReference type="HAMAP" id="MF_02121">
    <property type="entry name" value="ASADH"/>
    <property type="match status" value="1"/>
</dbReference>
<dbReference type="Gene3D" id="3.40.50.720">
    <property type="entry name" value="NAD(P)-binding Rossmann-like Domain"/>
    <property type="match status" value="1"/>
</dbReference>
<keyword evidence="13 15" id="KW-0486">Methionine biosynthesis</keyword>
<keyword evidence="10 15" id="KW-0220">Diaminopimelate biosynthesis</keyword>
<sequence>MVKEYNVAILGASGAVGTRMREQLEQSTIPVKSLKLLASNRSAGKKSTFRGKEYTIEETKPESFDGIDLVLSSAGGSVSKRFLPEAVRRGAVAVDNTSYFRMDKNVPLVVPEVNSGVLKNHHGIISNPNCSTIQMVVALKPIFDAFGLKQVIVSTYQAASGAGQSAWNELERESSEYLKDQKMQAKILPVKGAEKHYPLAFNLLPQIDVFEDDAYTHEEWKMIHETKKIFFDDMNSSKIKVTATTVRVPVPVGHGETVYFQVEKANEASAEAIQNAVADGAGLVLQDDPSQQLYPQPINAAGKRETFVGRIRPDLENDGSYWMWVVSDNLLKGAAWNAVQIAEELVKKDLVRVADPEKSYEMFKEN</sequence>
<feature type="binding site" evidence="15">
    <location>
        <begin position="41"/>
        <end position="42"/>
    </location>
    <ligand>
        <name>NADP(+)</name>
        <dbReference type="ChEBI" id="CHEBI:58349"/>
    </ligand>
</feature>
<dbReference type="NCBIfam" id="TIGR01296">
    <property type="entry name" value="asd_B"/>
    <property type="match status" value="1"/>
</dbReference>
<dbReference type="InterPro" id="IPR012080">
    <property type="entry name" value="Asp_semialdehyde_DH"/>
</dbReference>
<dbReference type="GO" id="GO:0009088">
    <property type="term" value="P:threonine biosynthetic process"/>
    <property type="evidence" value="ECO:0007669"/>
    <property type="project" value="UniProtKB-UniRule"/>
</dbReference>
<evidence type="ECO:0000256" key="3">
    <source>
        <dbReference type="ARBA" id="ARBA00005097"/>
    </source>
</evidence>
<dbReference type="EMBL" id="LR031358">
    <property type="protein sequence ID" value="VDB97827.1"/>
    <property type="molecule type" value="Genomic_DNA"/>
</dbReference>
<evidence type="ECO:0000256" key="13">
    <source>
        <dbReference type="ARBA" id="ARBA00023167"/>
    </source>
</evidence>
<dbReference type="InterPro" id="IPR005986">
    <property type="entry name" value="Asp_semialdehyde_DH_beta"/>
</dbReference>
<evidence type="ECO:0000256" key="12">
    <source>
        <dbReference type="ARBA" id="ARBA00023154"/>
    </source>
</evidence>
<dbReference type="AlphaFoldDB" id="A0A483BAV6"/>
<dbReference type="Proteomes" id="UP000181728">
    <property type="component" value="Unassembled WGS sequence"/>
</dbReference>
<evidence type="ECO:0000256" key="7">
    <source>
        <dbReference type="ARBA" id="ARBA00022605"/>
    </source>
</evidence>
<evidence type="ECO:0000256" key="6">
    <source>
        <dbReference type="ARBA" id="ARBA00013120"/>
    </source>
</evidence>